<reference evidence="2" key="1">
    <citation type="journal article" date="2007" name="PLoS ONE">
        <title>The first genome sequence of an elite grapevine cultivar (Pinot noir Vitis vinifera L.): coping with a highly heterozygous genome.</title>
        <authorList>
            <person name="Velasco R."/>
            <person name="Zharkikh A."/>
            <person name="Troggio M."/>
            <person name="Cartwright D.A."/>
            <person name="Cestaro A."/>
            <person name="Pruss D."/>
            <person name="Pindo M."/>
            <person name="FitzGerald L.M."/>
            <person name="Vezzulli S."/>
            <person name="Reid J."/>
            <person name="Malacarne G."/>
            <person name="Iliev D."/>
            <person name="Coppola G."/>
            <person name="Wardell B."/>
            <person name="Micheletti D."/>
            <person name="Macalma T."/>
            <person name="Facci M."/>
            <person name="Mitchell J.T."/>
            <person name="Perazzolli M."/>
            <person name="Eldredge G."/>
            <person name="Gatto P."/>
            <person name="Oyzerski R."/>
            <person name="Moretto M."/>
            <person name="Gutin N."/>
            <person name="Stefanini M."/>
            <person name="Chen Y."/>
            <person name="Segala C."/>
            <person name="Davenport C."/>
            <person name="Dematte L."/>
            <person name="Mraz A."/>
            <person name="Battilana J."/>
            <person name="Stormo K."/>
            <person name="Costa F."/>
            <person name="Tao Q."/>
            <person name="Si-Ammour A."/>
            <person name="Harkins T."/>
            <person name="Lackey A."/>
            <person name="Perbost C."/>
            <person name="Taillon B."/>
            <person name="Stella A."/>
            <person name="Solovyev V."/>
            <person name="Fawcett J.A."/>
            <person name="Sterck L."/>
            <person name="Vandepoele K."/>
            <person name="Grando S.M."/>
            <person name="Toppo S."/>
            <person name="Moser C."/>
            <person name="Lanchbury J."/>
            <person name="Bogden R."/>
            <person name="Skolnick M."/>
            <person name="Sgaramella V."/>
            <person name="Bhatnagar S.K."/>
            <person name="Fontana P."/>
            <person name="Gutin A."/>
            <person name="Van de Peer Y."/>
            <person name="Salamini F."/>
            <person name="Viola R."/>
        </authorList>
    </citation>
    <scope>NUCLEOTIDE SEQUENCE</scope>
</reference>
<feature type="compositionally biased region" description="Basic and acidic residues" evidence="1">
    <location>
        <begin position="306"/>
        <end position="335"/>
    </location>
</feature>
<dbReference type="AlphaFoldDB" id="A5AMS3"/>
<dbReference type="EMBL" id="AM430323">
    <property type="protein sequence ID" value="CAN69222.1"/>
    <property type="molecule type" value="Genomic_DNA"/>
</dbReference>
<dbReference type="PANTHER" id="PTHR36751">
    <property type="entry name" value="F3E22.8 PROTEIN"/>
    <property type="match status" value="1"/>
</dbReference>
<sequence>MFYSLGFPGKSPPEFQAAETLGFSWFRNLFFNASDKFMEICLIADTVSQGLSFAKILLRGHNVVSNNHLSVFDSSEQSSTAGVLQISAMIFPVDALAPPPVRSNSCKTARRTSLRRKRRTRRRSLTGDSENGEDFGFLGDGGDDGPFGGFGGGGRGWNFDRFGGHNWDESPSSSSDPAFDFVYEVICWIALSNCVHFAFKRVVRIFADDIGDASREKKKEDISYQFTVLEGALREFMLNPESPKAPKLIGRCCVSWVIGTPKEALRDIIPIFPWSQETREWNDINETAGFLVENVSKNGFYSFETKRERQNQEKRKEKTETDKGEVEKVGRHQSDLHNQGLDCNPSI</sequence>
<dbReference type="ExpressionAtlas" id="A5AMS3">
    <property type="expression patterns" value="baseline and differential"/>
</dbReference>
<protein>
    <submittedName>
        <fullName evidence="2">Uncharacterized protein</fullName>
    </submittedName>
</protein>
<dbReference type="PANTHER" id="PTHR36751:SF1">
    <property type="entry name" value="F3E22.8 PROTEIN"/>
    <property type="match status" value="1"/>
</dbReference>
<accession>A5AMS3</accession>
<gene>
    <name evidence="2" type="ORF">VITISV_012018</name>
</gene>
<feature type="compositionally biased region" description="Basic residues" evidence="1">
    <location>
        <begin position="108"/>
        <end position="124"/>
    </location>
</feature>
<dbReference type="OrthoDB" id="1914074at2759"/>
<name>A5AMS3_VITVI</name>
<feature type="region of interest" description="Disordered" evidence="1">
    <location>
        <begin position="100"/>
        <end position="140"/>
    </location>
</feature>
<organism evidence="2">
    <name type="scientific">Vitis vinifera</name>
    <name type="common">Grape</name>
    <dbReference type="NCBI Taxonomy" id="29760"/>
    <lineage>
        <taxon>Eukaryota</taxon>
        <taxon>Viridiplantae</taxon>
        <taxon>Streptophyta</taxon>
        <taxon>Embryophyta</taxon>
        <taxon>Tracheophyta</taxon>
        <taxon>Spermatophyta</taxon>
        <taxon>Magnoliopsida</taxon>
        <taxon>eudicotyledons</taxon>
        <taxon>Gunneridae</taxon>
        <taxon>Pentapetalae</taxon>
        <taxon>rosids</taxon>
        <taxon>Vitales</taxon>
        <taxon>Vitaceae</taxon>
        <taxon>Viteae</taxon>
        <taxon>Vitis</taxon>
    </lineage>
</organism>
<proteinExistence type="predicted"/>
<evidence type="ECO:0000256" key="1">
    <source>
        <dbReference type="SAM" id="MobiDB-lite"/>
    </source>
</evidence>
<feature type="region of interest" description="Disordered" evidence="1">
    <location>
        <begin position="306"/>
        <end position="347"/>
    </location>
</feature>
<evidence type="ECO:0000313" key="2">
    <source>
        <dbReference type="EMBL" id="CAN69222.1"/>
    </source>
</evidence>